<dbReference type="STRING" id="307507.A0A2V0PJP3"/>
<sequence length="164" mass="15956">MQLLASRCSVVRPAGAAAGRRLAVRVSAAKQLKNDRTTVKSGAKPAADGSSDDIGTAGVAAIAAGLPANAIMLWSEYTLFATGAGLPPGPGGLLGAAEGISYLVVLGLIGWSVVTKVTTGSGLPAGPSGLLGAVEGVSYLSLLGGIVVFGLQIAKSGGLPGIFG</sequence>
<proteinExistence type="predicted"/>
<gene>
    <name evidence="1" type="ORF">Rsub_12749</name>
</gene>
<dbReference type="EMBL" id="BDRX01000187">
    <property type="protein sequence ID" value="GBG00019.1"/>
    <property type="molecule type" value="Genomic_DNA"/>
</dbReference>
<evidence type="ECO:0000313" key="2">
    <source>
        <dbReference type="Proteomes" id="UP000247498"/>
    </source>
</evidence>
<reference evidence="1 2" key="1">
    <citation type="journal article" date="2018" name="Sci. Rep.">
        <title>Raphidocelis subcapitata (=Pseudokirchneriella subcapitata) provides an insight into genome evolution and environmental adaptations in the Sphaeropleales.</title>
        <authorList>
            <person name="Suzuki S."/>
            <person name="Yamaguchi H."/>
            <person name="Nakajima N."/>
            <person name="Kawachi M."/>
        </authorList>
    </citation>
    <scope>NUCLEOTIDE SEQUENCE [LARGE SCALE GENOMIC DNA]</scope>
    <source>
        <strain evidence="1 2">NIES-35</strain>
    </source>
</reference>
<dbReference type="FunCoup" id="A0A2V0PJP3">
    <property type="interactions" value="426"/>
</dbReference>
<accession>A0A2V0PJP3</accession>
<dbReference type="Proteomes" id="UP000247498">
    <property type="component" value="Unassembled WGS sequence"/>
</dbReference>
<dbReference type="PANTHER" id="PTHR37231">
    <property type="entry name" value="EXPRESSED PROTEIN"/>
    <property type="match status" value="1"/>
</dbReference>
<comment type="caution">
    <text evidence="1">The sequence shown here is derived from an EMBL/GenBank/DDBJ whole genome shotgun (WGS) entry which is preliminary data.</text>
</comment>
<evidence type="ECO:0000313" key="1">
    <source>
        <dbReference type="EMBL" id="GBG00019.1"/>
    </source>
</evidence>
<dbReference type="PANTHER" id="PTHR37231:SF2">
    <property type="entry name" value="EXPRESSED PROTEIN"/>
    <property type="match status" value="1"/>
</dbReference>
<keyword evidence="2" id="KW-1185">Reference proteome</keyword>
<dbReference type="InParanoid" id="A0A2V0PJP3"/>
<dbReference type="OrthoDB" id="2015857at2759"/>
<protein>
    <submittedName>
        <fullName evidence="1">Uncharacterized protein</fullName>
    </submittedName>
</protein>
<dbReference type="AlphaFoldDB" id="A0A2V0PJP3"/>
<name>A0A2V0PJP3_9CHLO</name>
<organism evidence="1 2">
    <name type="scientific">Raphidocelis subcapitata</name>
    <dbReference type="NCBI Taxonomy" id="307507"/>
    <lineage>
        <taxon>Eukaryota</taxon>
        <taxon>Viridiplantae</taxon>
        <taxon>Chlorophyta</taxon>
        <taxon>core chlorophytes</taxon>
        <taxon>Chlorophyceae</taxon>
        <taxon>CS clade</taxon>
        <taxon>Sphaeropleales</taxon>
        <taxon>Selenastraceae</taxon>
        <taxon>Raphidocelis</taxon>
    </lineage>
</organism>